<gene>
    <name evidence="3" type="ORF">MYP_2563</name>
</gene>
<feature type="transmembrane region" description="Helical" evidence="1">
    <location>
        <begin position="377"/>
        <end position="395"/>
    </location>
</feature>
<proteinExistence type="predicted"/>
<feature type="transmembrane region" description="Helical" evidence="1">
    <location>
        <begin position="316"/>
        <end position="340"/>
    </location>
</feature>
<keyword evidence="1" id="KW-0472">Membrane</keyword>
<dbReference type="Proteomes" id="UP000030185">
    <property type="component" value="Unassembled WGS sequence"/>
</dbReference>
<feature type="domain" description="DUF8173" evidence="2">
    <location>
        <begin position="268"/>
        <end position="388"/>
    </location>
</feature>
<name>A0A098LFU5_9BACT</name>
<evidence type="ECO:0000259" key="2">
    <source>
        <dbReference type="Pfam" id="PF26514"/>
    </source>
</evidence>
<keyword evidence="4" id="KW-1185">Reference proteome</keyword>
<sequence length="405" mass="44605">MKLRSKIVLISGFIALFITLLYTYHNPVLAGDYRNGDVVIIDSTTSRDQYISSKKLISKAVLNGDLYAVSQNISIEDTINGDLVTASETIDVNAVLNDDFRAAARSVNINNSTIKGDVIIFANEVYISKGSTIYGDLTVYAGTLFCEGIIKGNLTIKGGTISLGGSINGNTKIEGGKLTISSELNGRAEIAVQNFTVSSTAQFNENVRYWKEGGPLKISPKVHSGRFDYDNSLAPHKDQNQSSLRSGSIFLIWHILFAILMFILLTYIWPVSFQSTGVYLANTPVKSLGYGLIYFIVFPFAILLLFISIIGIPIAVLLFVLYLFSVSCGLVIVSLALANFANYKLQKHWSKWMLLLAAIIILIILHLILLIPFIGFLIITLLTCASYGGLILNFIDKRNRTRLSF</sequence>
<dbReference type="RefSeq" id="WP_045463679.1">
    <property type="nucleotide sequence ID" value="NZ_BBLT01000004.1"/>
</dbReference>
<evidence type="ECO:0000256" key="1">
    <source>
        <dbReference type="SAM" id="Phobius"/>
    </source>
</evidence>
<dbReference type="Pfam" id="PF26514">
    <property type="entry name" value="DUF8173"/>
    <property type="match status" value="1"/>
</dbReference>
<dbReference type="OrthoDB" id="1172790at2"/>
<feature type="transmembrane region" description="Helical" evidence="1">
    <location>
        <begin position="352"/>
        <end position="371"/>
    </location>
</feature>
<feature type="transmembrane region" description="Helical" evidence="1">
    <location>
        <begin position="250"/>
        <end position="269"/>
    </location>
</feature>
<dbReference type="InterPro" id="IPR058486">
    <property type="entry name" value="DUF8173"/>
</dbReference>
<organism evidence="3 4">
    <name type="scientific">Sporocytophaga myxococcoides</name>
    <dbReference type="NCBI Taxonomy" id="153721"/>
    <lineage>
        <taxon>Bacteria</taxon>
        <taxon>Pseudomonadati</taxon>
        <taxon>Bacteroidota</taxon>
        <taxon>Cytophagia</taxon>
        <taxon>Cytophagales</taxon>
        <taxon>Cytophagaceae</taxon>
        <taxon>Sporocytophaga</taxon>
    </lineage>
</organism>
<evidence type="ECO:0000313" key="3">
    <source>
        <dbReference type="EMBL" id="GAL85334.1"/>
    </source>
</evidence>
<feature type="transmembrane region" description="Helical" evidence="1">
    <location>
        <begin position="290"/>
        <end position="310"/>
    </location>
</feature>
<reference evidence="3 4" key="1">
    <citation type="submission" date="2014-09" db="EMBL/GenBank/DDBJ databases">
        <title>Sporocytophaga myxococcoides PG-01 genome sequencing.</title>
        <authorList>
            <person name="Liu L."/>
            <person name="Gao P.J."/>
            <person name="Chen G.J."/>
            <person name="Wang L.S."/>
        </authorList>
    </citation>
    <scope>NUCLEOTIDE SEQUENCE [LARGE SCALE GENOMIC DNA]</scope>
    <source>
        <strain evidence="3 4">PG-01</strain>
    </source>
</reference>
<evidence type="ECO:0000313" key="4">
    <source>
        <dbReference type="Proteomes" id="UP000030185"/>
    </source>
</evidence>
<dbReference type="eggNOG" id="COG1664">
    <property type="taxonomic scope" value="Bacteria"/>
</dbReference>
<dbReference type="AlphaFoldDB" id="A0A098LFU5"/>
<accession>A0A098LFU5</accession>
<dbReference type="STRING" id="153721.MYP_2563"/>
<dbReference type="EMBL" id="BBLT01000004">
    <property type="protein sequence ID" value="GAL85334.1"/>
    <property type="molecule type" value="Genomic_DNA"/>
</dbReference>
<keyword evidence="1" id="KW-1133">Transmembrane helix</keyword>
<comment type="caution">
    <text evidence="3">The sequence shown here is derived from an EMBL/GenBank/DDBJ whole genome shotgun (WGS) entry which is preliminary data.</text>
</comment>
<protein>
    <recommendedName>
        <fullName evidence="2">DUF8173 domain-containing protein</fullName>
    </recommendedName>
</protein>
<keyword evidence="1" id="KW-0812">Transmembrane</keyword>